<evidence type="ECO:0000313" key="1">
    <source>
        <dbReference type="EMBL" id="PNT96881.1"/>
    </source>
</evidence>
<dbReference type="Pfam" id="PF14006">
    <property type="entry name" value="YqzL"/>
    <property type="match status" value="1"/>
</dbReference>
<organism evidence="1 2">
    <name type="scientific">Clostridium thermosuccinogenes</name>
    <dbReference type="NCBI Taxonomy" id="84032"/>
    <lineage>
        <taxon>Bacteria</taxon>
        <taxon>Bacillati</taxon>
        <taxon>Bacillota</taxon>
        <taxon>Clostridia</taxon>
        <taxon>Eubacteriales</taxon>
        <taxon>Clostridiaceae</taxon>
        <taxon>Clostridium</taxon>
    </lineage>
</organism>
<dbReference type="InterPro" id="IPR025617">
    <property type="entry name" value="YqzL"/>
</dbReference>
<name>A0A2K2F2F1_9CLOT</name>
<dbReference type="KEGG" id="cthd:CDO33_08060"/>
<sequence length="46" mass="5238">MLKEFAWSAFEKTGSVDAYVFYKEIEAHDKIQENNALAKEEVAASK</sequence>
<dbReference type="OrthoDB" id="1650227at2"/>
<protein>
    <submittedName>
        <fullName evidence="1">YqzL family protein</fullName>
    </submittedName>
</protein>
<evidence type="ECO:0000313" key="2">
    <source>
        <dbReference type="Proteomes" id="UP000236151"/>
    </source>
</evidence>
<dbReference type="Proteomes" id="UP000236151">
    <property type="component" value="Unassembled WGS sequence"/>
</dbReference>
<comment type="caution">
    <text evidence="1">The sequence shown here is derived from an EMBL/GenBank/DDBJ whole genome shotgun (WGS) entry which is preliminary data.</text>
</comment>
<dbReference type="AlphaFoldDB" id="A0A2K2F2F1"/>
<dbReference type="EMBL" id="NIOJ01000043">
    <property type="protein sequence ID" value="PNT96881.1"/>
    <property type="molecule type" value="Genomic_DNA"/>
</dbReference>
<reference evidence="2" key="1">
    <citation type="submission" date="2017-06" db="EMBL/GenBank/DDBJ databases">
        <title>Investigating the central metabolism of Clostridium thermosuccinogenes.</title>
        <authorList>
            <person name="Koendjbiharie J.G."/>
            <person name="Van Kranenburg R."/>
            <person name="Vriesendorp B."/>
        </authorList>
    </citation>
    <scope>NUCLEOTIDE SEQUENCE [LARGE SCALE GENOMIC DNA]</scope>
    <source>
        <strain evidence="2">DSM 5806</strain>
    </source>
</reference>
<proteinExistence type="predicted"/>
<keyword evidence="2" id="KW-1185">Reference proteome</keyword>
<accession>A0A2K2F2F1</accession>
<gene>
    <name evidence="1" type="ORF">CDQ84_14290</name>
</gene>
<dbReference type="RefSeq" id="WP_103082413.1">
    <property type="nucleotide sequence ID" value="NZ_CP021850.1"/>
</dbReference>